<dbReference type="RefSeq" id="WP_069465090.1">
    <property type="nucleotide sequence ID" value="NZ_FODD01000043.1"/>
</dbReference>
<protein>
    <submittedName>
        <fullName evidence="8">Ferric reductase like transmembrane component</fullName>
    </submittedName>
</protein>
<evidence type="ECO:0000256" key="5">
    <source>
        <dbReference type="SAM" id="MobiDB-lite"/>
    </source>
</evidence>
<evidence type="ECO:0000256" key="3">
    <source>
        <dbReference type="ARBA" id="ARBA00022989"/>
    </source>
</evidence>
<organism evidence="8 9">
    <name type="scientific">Actinacidiphila rubida</name>
    <dbReference type="NCBI Taxonomy" id="310780"/>
    <lineage>
        <taxon>Bacteria</taxon>
        <taxon>Bacillati</taxon>
        <taxon>Actinomycetota</taxon>
        <taxon>Actinomycetes</taxon>
        <taxon>Kitasatosporales</taxon>
        <taxon>Streptomycetaceae</taxon>
        <taxon>Actinacidiphila</taxon>
    </lineage>
</organism>
<keyword evidence="9" id="KW-1185">Reference proteome</keyword>
<feature type="region of interest" description="Disordered" evidence="5">
    <location>
        <begin position="228"/>
        <end position="261"/>
    </location>
</feature>
<feature type="transmembrane region" description="Helical" evidence="6">
    <location>
        <begin position="65"/>
        <end position="85"/>
    </location>
</feature>
<comment type="subcellular location">
    <subcellularLocation>
        <location evidence="1">Membrane</location>
        <topology evidence="1">Multi-pass membrane protein</topology>
    </subcellularLocation>
</comment>
<dbReference type="InterPro" id="IPR013130">
    <property type="entry name" value="Fe3_Rdtase_TM_dom"/>
</dbReference>
<evidence type="ECO:0000256" key="6">
    <source>
        <dbReference type="SAM" id="Phobius"/>
    </source>
</evidence>
<dbReference type="STRING" id="310780.SAMN05216267_10435"/>
<dbReference type="EMBL" id="FODD01000043">
    <property type="protein sequence ID" value="SEO78691.1"/>
    <property type="molecule type" value="Genomic_DNA"/>
</dbReference>
<dbReference type="GO" id="GO:0016020">
    <property type="term" value="C:membrane"/>
    <property type="evidence" value="ECO:0007669"/>
    <property type="project" value="UniProtKB-SubCell"/>
</dbReference>
<reference evidence="8 9" key="1">
    <citation type="submission" date="2016-10" db="EMBL/GenBank/DDBJ databases">
        <authorList>
            <person name="de Groot N.N."/>
        </authorList>
    </citation>
    <scope>NUCLEOTIDE SEQUENCE [LARGE SCALE GENOMIC DNA]</scope>
    <source>
        <strain evidence="8 9">CGMCC 4.2026</strain>
    </source>
</reference>
<keyword evidence="2 6" id="KW-0812">Transmembrane</keyword>
<dbReference type="Pfam" id="PF01794">
    <property type="entry name" value="Ferric_reduct"/>
    <property type="match status" value="1"/>
</dbReference>
<evidence type="ECO:0000313" key="9">
    <source>
        <dbReference type="Proteomes" id="UP000181951"/>
    </source>
</evidence>
<sequence length="261" mass="27482">MNSAHAAVLLASSSGPSPLWYATRAAGTASLVLLTLSVVVGIAAAGRYAPRNIGRFEVSAVHRNLSLLTLVFLALHIVTAIADSFTHIGWPATVVPLASSYRPVWVGLGAVALDLLLAVAITSAFRQRIGHRWWKAVHWAAYAAWPVALFHAAGTGTDTRLTPQLVLYAACLAAVLGAVWWRLARAGAEARRVRWWVLPATALIPVLLAVFLATGPLRPGWSHRAAATFPSNPSRPAATAPAVPPPPHTSAPHIPEGGDSA</sequence>
<dbReference type="AlphaFoldDB" id="A0A1H8SJ73"/>
<evidence type="ECO:0000256" key="2">
    <source>
        <dbReference type="ARBA" id="ARBA00022692"/>
    </source>
</evidence>
<proteinExistence type="predicted"/>
<evidence type="ECO:0000313" key="8">
    <source>
        <dbReference type="EMBL" id="SEO78691.1"/>
    </source>
</evidence>
<keyword evidence="3 6" id="KW-1133">Transmembrane helix</keyword>
<dbReference type="OrthoDB" id="4827239at2"/>
<dbReference type="Proteomes" id="UP000181951">
    <property type="component" value="Unassembled WGS sequence"/>
</dbReference>
<feature type="transmembrane region" description="Helical" evidence="6">
    <location>
        <begin position="136"/>
        <end position="153"/>
    </location>
</feature>
<feature type="domain" description="Ferric oxidoreductase" evidence="7">
    <location>
        <begin position="27"/>
        <end position="148"/>
    </location>
</feature>
<keyword evidence="4 6" id="KW-0472">Membrane</keyword>
<feature type="transmembrane region" description="Helical" evidence="6">
    <location>
        <begin position="26"/>
        <end position="45"/>
    </location>
</feature>
<evidence type="ECO:0000256" key="1">
    <source>
        <dbReference type="ARBA" id="ARBA00004141"/>
    </source>
</evidence>
<evidence type="ECO:0000259" key="7">
    <source>
        <dbReference type="Pfam" id="PF01794"/>
    </source>
</evidence>
<feature type="transmembrane region" description="Helical" evidence="6">
    <location>
        <begin position="105"/>
        <end position="124"/>
    </location>
</feature>
<gene>
    <name evidence="8" type="ORF">SAMN05216267_10435</name>
</gene>
<feature type="transmembrane region" description="Helical" evidence="6">
    <location>
        <begin position="165"/>
        <end position="183"/>
    </location>
</feature>
<feature type="transmembrane region" description="Helical" evidence="6">
    <location>
        <begin position="195"/>
        <end position="214"/>
    </location>
</feature>
<accession>A0A1H8SJ73</accession>
<evidence type="ECO:0000256" key="4">
    <source>
        <dbReference type="ARBA" id="ARBA00023136"/>
    </source>
</evidence>
<name>A0A1H8SJ73_9ACTN</name>